<organism evidence="2 3">
    <name type="scientific">Phrynosoma platyrhinos</name>
    <name type="common">Desert horned lizard</name>
    <dbReference type="NCBI Taxonomy" id="52577"/>
    <lineage>
        <taxon>Eukaryota</taxon>
        <taxon>Metazoa</taxon>
        <taxon>Chordata</taxon>
        <taxon>Craniata</taxon>
        <taxon>Vertebrata</taxon>
        <taxon>Euteleostomi</taxon>
        <taxon>Lepidosauria</taxon>
        <taxon>Squamata</taxon>
        <taxon>Bifurcata</taxon>
        <taxon>Unidentata</taxon>
        <taxon>Episquamata</taxon>
        <taxon>Toxicofera</taxon>
        <taxon>Iguania</taxon>
        <taxon>Phrynosomatidae</taxon>
        <taxon>Phrynosomatinae</taxon>
        <taxon>Phrynosoma</taxon>
    </lineage>
</organism>
<dbReference type="PANTHER" id="PTHR13060:SF0">
    <property type="entry name" value="PROTEIN ECDYSONELESS HOMOLOG"/>
    <property type="match status" value="1"/>
</dbReference>
<dbReference type="InterPro" id="IPR010770">
    <property type="entry name" value="Ecd"/>
</dbReference>
<reference evidence="2 3" key="1">
    <citation type="journal article" date="2022" name="Gigascience">
        <title>A chromosome-level genome assembly and annotation of the desert horned lizard, Phrynosoma platyrhinos, provides insight into chromosomal rearrangements among reptiles.</title>
        <authorList>
            <person name="Koochekian N."/>
            <person name="Ascanio A."/>
            <person name="Farleigh K."/>
            <person name="Card D.C."/>
            <person name="Schield D.R."/>
            <person name="Castoe T.A."/>
            <person name="Jezkova T."/>
        </authorList>
    </citation>
    <scope>NUCLEOTIDE SEQUENCE [LARGE SCALE GENOMIC DNA]</scope>
    <source>
        <strain evidence="2">NK-2021</strain>
    </source>
</reference>
<evidence type="ECO:0000256" key="1">
    <source>
        <dbReference type="SAM" id="MobiDB-lite"/>
    </source>
</evidence>
<feature type="compositionally biased region" description="Polar residues" evidence="1">
    <location>
        <begin position="581"/>
        <end position="599"/>
    </location>
</feature>
<keyword evidence="3" id="KW-1185">Reference proteome</keyword>
<dbReference type="Pfam" id="PF07093">
    <property type="entry name" value="SGT1"/>
    <property type="match status" value="1"/>
</dbReference>
<evidence type="ECO:0000313" key="2">
    <source>
        <dbReference type="EMBL" id="KAH0623562.1"/>
    </source>
</evidence>
<proteinExistence type="predicted"/>
<evidence type="ECO:0008006" key="4">
    <source>
        <dbReference type="Google" id="ProtNLM"/>
    </source>
</evidence>
<dbReference type="PANTHER" id="PTHR13060">
    <property type="entry name" value="SGT1 PROTEIN HSGT1 SUPPRESSOR OF GCR2"/>
    <property type="match status" value="1"/>
</dbReference>
<feature type="region of interest" description="Disordered" evidence="1">
    <location>
        <begin position="581"/>
        <end position="608"/>
    </location>
</feature>
<dbReference type="Proteomes" id="UP000826234">
    <property type="component" value="Unassembled WGS sequence"/>
</dbReference>
<accession>A0ABQ7T1G8</accession>
<protein>
    <recommendedName>
        <fullName evidence="4">Ecdysoneless</fullName>
    </recommendedName>
</protein>
<dbReference type="EMBL" id="JAIPUX010001880">
    <property type="protein sequence ID" value="KAH0623562.1"/>
    <property type="molecule type" value="Genomic_DNA"/>
</dbReference>
<sequence length="656" mass="74315">MVNARGSSERKWLLYGERKRANQTAPQRPLQTLSVAVGEEHITRYRMEKEFGFSSVEDAVQYQLFLAHELEDPECYQEILQQYIERILAHFAPILVSYIWQYQPFNLKYKPAKGDIPAHIAGLTKFGDNIEDEWVDDNDGEFLLIEAADFLPKWLNPENSMNRVFFHCGELCIIPLPKIPGEETLLPANNPTIPQALKLLSVHSGHFVASKSIRDAVYKRISGYPEKIQAFHHQAHCYLPAGIAIVLKQRPSLVSAAVHAFYLRDPFDLKSCRIFKMFPPETRIMTSVRFTKCLYAQLVQQTFVPDKRSGYSLPPRSHPQYKAHELGMKLAHGFEILCAKYNPSHHNSKKPVLNVPLWDNFLNSLRKNNYFKYLDRLHMAENYFQQTVIKPQSSIAESPGEEILAILKETPFNLEDLKKETEILPSEDDDSWLQISPDTLDEILQEASGTNRPTSGLNEEEQNYDLAEVTESMKAFISQVSTYEGAEIPWSSAESRVTFDVDSFSNALDKILGATSEELDSDDLEEEEEFEFLDSDEEFELKANRQGEKTSQNETAGSIRTYMDEMDHELASTNIGKSFTHQKVVQSGKPASSQDSSSDLECGAEEPDLTPVDIDLNLVTNLLESYNAQAGLAGPASNILQSMGVHLPENTDNKPH</sequence>
<evidence type="ECO:0000313" key="3">
    <source>
        <dbReference type="Proteomes" id="UP000826234"/>
    </source>
</evidence>
<name>A0ABQ7T1G8_PHRPL</name>
<comment type="caution">
    <text evidence="2">The sequence shown here is derived from an EMBL/GenBank/DDBJ whole genome shotgun (WGS) entry which is preliminary data.</text>
</comment>
<gene>
    <name evidence="2" type="ORF">JD844_006452</name>
</gene>